<proteinExistence type="predicted"/>
<dbReference type="Proteomes" id="UP000635387">
    <property type="component" value="Unassembled WGS sequence"/>
</dbReference>
<sequence>MIVRMSSETRSRRLAALIALPLVLSAACGGEQKEAEIASANPPAAVAPSASSAAPQADGKSAFYDAQLAYTQCMRKEGLKDWPDPLLSGYADWTKIEVIQEQEERKDSQTKLGDAMQACKEPMQKAMQLEPEKDQQKVYESLLAHAQCMRANGVSKFTNPTMQNGIAQPGGDPSPADPQLSTNSPAYKQAETACRDKLIEQAQGMQ</sequence>
<gene>
    <name evidence="3" type="ORF">GCM10017790_76150</name>
</gene>
<reference evidence="4" key="1">
    <citation type="journal article" date="2019" name="Int. J. Syst. Evol. Microbiol.">
        <title>The Global Catalogue of Microorganisms (GCM) 10K type strain sequencing project: providing services to taxonomists for standard genome sequencing and annotation.</title>
        <authorList>
            <consortium name="The Broad Institute Genomics Platform"/>
            <consortium name="The Broad Institute Genome Sequencing Center for Infectious Disease"/>
            <person name="Wu L."/>
            <person name="Ma J."/>
        </authorList>
    </citation>
    <scope>NUCLEOTIDE SEQUENCE [LARGE SCALE GENOMIC DNA]</scope>
    <source>
        <strain evidence="4">CGMCC 4.7683</strain>
    </source>
</reference>
<feature type="region of interest" description="Disordered" evidence="1">
    <location>
        <begin position="155"/>
        <end position="190"/>
    </location>
</feature>
<keyword evidence="2" id="KW-0732">Signal</keyword>
<dbReference type="EMBL" id="BNAY01000012">
    <property type="protein sequence ID" value="GHH35214.1"/>
    <property type="molecule type" value="Genomic_DNA"/>
</dbReference>
<name>A0ABQ3M712_9PSEU</name>
<evidence type="ECO:0000256" key="2">
    <source>
        <dbReference type="SAM" id="SignalP"/>
    </source>
</evidence>
<evidence type="ECO:0000256" key="1">
    <source>
        <dbReference type="SAM" id="MobiDB-lite"/>
    </source>
</evidence>
<feature type="signal peptide" evidence="2">
    <location>
        <begin position="1"/>
        <end position="26"/>
    </location>
</feature>
<accession>A0ABQ3M712</accession>
<evidence type="ECO:0008006" key="5">
    <source>
        <dbReference type="Google" id="ProtNLM"/>
    </source>
</evidence>
<feature type="chain" id="PRO_5045321478" description="Lipoprotein" evidence="2">
    <location>
        <begin position="27"/>
        <end position="206"/>
    </location>
</feature>
<evidence type="ECO:0000313" key="3">
    <source>
        <dbReference type="EMBL" id="GHH35214.1"/>
    </source>
</evidence>
<feature type="compositionally biased region" description="Polar residues" evidence="1">
    <location>
        <begin position="155"/>
        <end position="166"/>
    </location>
</feature>
<dbReference type="PROSITE" id="PS51257">
    <property type="entry name" value="PROKAR_LIPOPROTEIN"/>
    <property type="match status" value="1"/>
</dbReference>
<keyword evidence="4" id="KW-1185">Reference proteome</keyword>
<evidence type="ECO:0000313" key="4">
    <source>
        <dbReference type="Proteomes" id="UP000635387"/>
    </source>
</evidence>
<comment type="caution">
    <text evidence="3">The sequence shown here is derived from an EMBL/GenBank/DDBJ whole genome shotgun (WGS) entry which is preliminary data.</text>
</comment>
<protein>
    <recommendedName>
        <fullName evidence="5">Lipoprotein</fullName>
    </recommendedName>
</protein>
<organism evidence="3 4">
    <name type="scientific">Amycolatopsis oliviviridis</name>
    <dbReference type="NCBI Taxonomy" id="1471590"/>
    <lineage>
        <taxon>Bacteria</taxon>
        <taxon>Bacillati</taxon>
        <taxon>Actinomycetota</taxon>
        <taxon>Actinomycetes</taxon>
        <taxon>Pseudonocardiales</taxon>
        <taxon>Pseudonocardiaceae</taxon>
        <taxon>Amycolatopsis</taxon>
    </lineage>
</organism>